<protein>
    <submittedName>
        <fullName evidence="2">DsbA family protein</fullName>
    </submittedName>
</protein>
<reference evidence="2 3" key="1">
    <citation type="submission" date="2024-06" db="EMBL/GenBank/DDBJ databases">
        <title>Chitinophaga defluvii sp. nov., isolated from municipal sewage.</title>
        <authorList>
            <person name="Zhang L."/>
        </authorList>
    </citation>
    <scope>NUCLEOTIDE SEQUENCE [LARGE SCALE GENOMIC DNA]</scope>
    <source>
        <strain evidence="2 3">H8</strain>
    </source>
</reference>
<comment type="caution">
    <text evidence="2">The sequence shown here is derived from an EMBL/GenBank/DDBJ whole genome shotgun (WGS) entry which is preliminary data.</text>
</comment>
<evidence type="ECO:0000313" key="2">
    <source>
        <dbReference type="EMBL" id="MET6998433.1"/>
    </source>
</evidence>
<evidence type="ECO:0000259" key="1">
    <source>
        <dbReference type="Pfam" id="PF01323"/>
    </source>
</evidence>
<evidence type="ECO:0000313" key="3">
    <source>
        <dbReference type="Proteomes" id="UP001549749"/>
    </source>
</evidence>
<dbReference type="RefSeq" id="WP_354661067.1">
    <property type="nucleotide sequence ID" value="NZ_JBEXAC010000001.1"/>
</dbReference>
<keyword evidence="3" id="KW-1185">Reference proteome</keyword>
<dbReference type="Gene3D" id="3.40.30.10">
    <property type="entry name" value="Glutaredoxin"/>
    <property type="match status" value="1"/>
</dbReference>
<proteinExistence type="predicted"/>
<dbReference type="InterPro" id="IPR001853">
    <property type="entry name" value="DSBA-like_thioredoxin_dom"/>
</dbReference>
<dbReference type="Gene3D" id="1.10.472.60">
    <property type="entry name" value="putative protein disulfide isomerase domain"/>
    <property type="match status" value="1"/>
</dbReference>
<feature type="domain" description="DSBA-like thioredoxin" evidence="1">
    <location>
        <begin position="7"/>
        <end position="200"/>
    </location>
</feature>
<accession>A0ABV2T5Y1</accession>
<dbReference type="Proteomes" id="UP001549749">
    <property type="component" value="Unassembled WGS sequence"/>
</dbReference>
<name>A0ABV2T5Y1_9BACT</name>
<dbReference type="PANTHER" id="PTHR13887:SF54">
    <property type="entry name" value="DSBA FAMILY PROTEIN"/>
    <property type="match status" value="1"/>
</dbReference>
<dbReference type="InterPro" id="IPR036249">
    <property type="entry name" value="Thioredoxin-like_sf"/>
</dbReference>
<dbReference type="PANTHER" id="PTHR13887">
    <property type="entry name" value="GLUTATHIONE S-TRANSFERASE KAPPA"/>
    <property type="match status" value="1"/>
</dbReference>
<gene>
    <name evidence="2" type="ORF">ABR189_13690</name>
</gene>
<sequence>MKLIYIYDPICGWCYGFTPVIQQLQQQYAGKMDFEILSGGMLTGDNRRPASSMHAYILQAHTRVEETTGVKFGAPFLHQFLASQEIMDSVKPSVALTVFKQYQPDKAIDFAHDMQVALNYEGISLNNNAIYEQLATKYHIPAAEFVAKMADEHNRYATQQEFQMVQQWGITGFPAAILDTGKQLYMIAKGYTPLARLQEVIEKIKSEEAATQQE</sequence>
<dbReference type="Pfam" id="PF01323">
    <property type="entry name" value="DSBA"/>
    <property type="match status" value="1"/>
</dbReference>
<dbReference type="SUPFAM" id="SSF52833">
    <property type="entry name" value="Thioredoxin-like"/>
    <property type="match status" value="1"/>
</dbReference>
<dbReference type="EMBL" id="JBEXAC010000001">
    <property type="protein sequence ID" value="MET6998433.1"/>
    <property type="molecule type" value="Genomic_DNA"/>
</dbReference>
<dbReference type="CDD" id="cd03025">
    <property type="entry name" value="DsbA_FrnE_like"/>
    <property type="match status" value="1"/>
</dbReference>
<organism evidence="2 3">
    <name type="scientific">Chitinophaga defluvii</name>
    <dbReference type="NCBI Taxonomy" id="3163343"/>
    <lineage>
        <taxon>Bacteria</taxon>
        <taxon>Pseudomonadati</taxon>
        <taxon>Bacteroidota</taxon>
        <taxon>Chitinophagia</taxon>
        <taxon>Chitinophagales</taxon>
        <taxon>Chitinophagaceae</taxon>
        <taxon>Chitinophaga</taxon>
    </lineage>
</organism>